<evidence type="ECO:0000256" key="1">
    <source>
        <dbReference type="ARBA" id="ARBA00005043"/>
    </source>
</evidence>
<dbReference type="PANTHER" id="PTHR16184">
    <property type="entry name" value="ELONGATOR COMPLEX PROTEIN 6"/>
    <property type="match status" value="1"/>
</dbReference>
<dbReference type="RefSeq" id="XP_002426071.1">
    <property type="nucleotide sequence ID" value="XM_002426026.1"/>
</dbReference>
<reference evidence="4" key="1">
    <citation type="submission" date="2007-04" db="EMBL/GenBank/DDBJ databases">
        <title>Annotation of Pediculus humanus corporis strain USDA.</title>
        <authorList>
            <person name="Kirkness E."/>
            <person name="Hannick L."/>
            <person name="Hass B."/>
            <person name="Bruggner R."/>
            <person name="Lawson D."/>
            <person name="Bidwell S."/>
            <person name="Joardar V."/>
            <person name="Caler E."/>
            <person name="Walenz B."/>
            <person name="Inman J."/>
            <person name="Schobel S."/>
            <person name="Galinsky K."/>
            <person name="Amedeo P."/>
            <person name="Strausberg R."/>
        </authorList>
    </citation>
    <scope>NUCLEOTIDE SEQUENCE</scope>
    <source>
        <strain evidence="4">USDA</strain>
    </source>
</reference>
<comment type="pathway">
    <text evidence="1">tRNA modification; 5-methoxycarbonylmethyl-2-thiouridine-tRNA biosynthesis.</text>
</comment>
<proteinExistence type="inferred from homology"/>
<dbReference type="HOGENOM" id="CLU_1062853_0_0_1"/>
<dbReference type="eggNOG" id="KOG4723">
    <property type="taxonomic scope" value="Eukaryota"/>
</dbReference>
<dbReference type="VEuPathDB" id="VectorBase:PHUM235420"/>
<evidence type="ECO:0000313" key="4">
    <source>
        <dbReference type="EMBL" id="EEB13333.1"/>
    </source>
</evidence>
<dbReference type="EMBL" id="DS235212">
    <property type="protein sequence ID" value="EEB13333.1"/>
    <property type="molecule type" value="Genomic_DNA"/>
</dbReference>
<comment type="similarity">
    <text evidence="2">Belongs to the ELP6 family.</text>
</comment>
<dbReference type="GO" id="GO:0002098">
    <property type="term" value="P:tRNA wobble uridine modification"/>
    <property type="evidence" value="ECO:0007669"/>
    <property type="project" value="InterPro"/>
</dbReference>
<evidence type="ECO:0000256" key="2">
    <source>
        <dbReference type="ARBA" id="ARBA00008837"/>
    </source>
</evidence>
<dbReference type="GO" id="GO:0033588">
    <property type="term" value="C:elongator holoenzyme complex"/>
    <property type="evidence" value="ECO:0007669"/>
    <property type="project" value="InterPro"/>
</dbReference>
<dbReference type="OrthoDB" id="9995306at2759"/>
<accession>E0VIX7</accession>
<protein>
    <recommendedName>
        <fullName evidence="3">Elongator complex protein 6</fullName>
    </recommendedName>
</protein>
<dbReference type="EMBL" id="AAZO01002731">
    <property type="status" value="NOT_ANNOTATED_CDS"/>
    <property type="molecule type" value="Genomic_DNA"/>
</dbReference>
<dbReference type="AlphaFoldDB" id="E0VIX7"/>
<dbReference type="UniPathway" id="UPA00988"/>
<dbReference type="EnsemblMetazoa" id="PHUM235420-RA">
    <property type="protein sequence ID" value="PHUM235420-PA"/>
    <property type="gene ID" value="PHUM235420"/>
</dbReference>
<dbReference type="InterPro" id="IPR018627">
    <property type="entry name" value="ELP6"/>
</dbReference>
<dbReference type="STRING" id="121224.E0VIX7"/>
<dbReference type="GeneID" id="8230200"/>
<reference evidence="4" key="2">
    <citation type="submission" date="2007-04" db="EMBL/GenBank/DDBJ databases">
        <title>The genome of the human body louse.</title>
        <authorList>
            <consortium name="The Human Body Louse Genome Consortium"/>
            <person name="Kirkness E."/>
            <person name="Walenz B."/>
            <person name="Hass B."/>
            <person name="Bruggner R."/>
            <person name="Strausberg R."/>
        </authorList>
    </citation>
    <scope>NUCLEOTIDE SEQUENCE</scope>
    <source>
        <strain evidence="4">USDA</strain>
    </source>
</reference>
<name>E0VIX7_PEDHC</name>
<evidence type="ECO:0000313" key="5">
    <source>
        <dbReference type="EnsemblMetazoa" id="PHUM235420-PA"/>
    </source>
</evidence>
<sequence length="262" mass="30124">MDLEKKSATLCNLNLDEVSLNQKFMYIEEFGNSDGSFIIASMIKDQIDNNHKIILILCHNSIGHFYSICKKIGCSLSYYHNSDNVFVIDVMDKIVSGNFLNSSNSLKNLYSEIKGKINEWGMNKNITLMVENIGNLYLSGLNDVMNFIHYLRVLSFDLENSTVICSFHNFIKCPDFVKFSKTIKHVADIIITLKDLRTGTANDVSGHLSVSKKEKLNLSKSDYHYLLKDKSFYVFAPEEDRKIKSNYLIPYMITNRFDFLLN</sequence>
<reference evidence="5" key="3">
    <citation type="submission" date="2021-02" db="UniProtKB">
        <authorList>
            <consortium name="EnsemblMetazoa"/>
        </authorList>
    </citation>
    <scope>IDENTIFICATION</scope>
    <source>
        <strain evidence="5">USDA</strain>
    </source>
</reference>
<keyword evidence="6" id="KW-1185">Reference proteome</keyword>
<organism>
    <name type="scientific">Pediculus humanus subsp. corporis</name>
    <name type="common">Body louse</name>
    <dbReference type="NCBI Taxonomy" id="121224"/>
    <lineage>
        <taxon>Eukaryota</taxon>
        <taxon>Metazoa</taxon>
        <taxon>Ecdysozoa</taxon>
        <taxon>Arthropoda</taxon>
        <taxon>Hexapoda</taxon>
        <taxon>Insecta</taxon>
        <taxon>Pterygota</taxon>
        <taxon>Neoptera</taxon>
        <taxon>Paraneoptera</taxon>
        <taxon>Psocodea</taxon>
        <taxon>Troctomorpha</taxon>
        <taxon>Phthiraptera</taxon>
        <taxon>Anoplura</taxon>
        <taxon>Pediculidae</taxon>
        <taxon>Pediculus</taxon>
    </lineage>
</organism>
<dbReference type="InterPro" id="IPR027417">
    <property type="entry name" value="P-loop_NTPase"/>
</dbReference>
<evidence type="ECO:0000256" key="3">
    <source>
        <dbReference type="ARBA" id="ARBA00020263"/>
    </source>
</evidence>
<dbReference type="Proteomes" id="UP000009046">
    <property type="component" value="Unassembled WGS sequence"/>
</dbReference>
<dbReference type="PANTHER" id="PTHR16184:SF6">
    <property type="entry name" value="ELONGATOR COMPLEX PROTEIN 6"/>
    <property type="match status" value="1"/>
</dbReference>
<gene>
    <name evidence="5" type="primary">8230200</name>
    <name evidence="4" type="ORF">Phum_PHUM235420</name>
</gene>
<dbReference type="CDD" id="cd19495">
    <property type="entry name" value="Elp6"/>
    <property type="match status" value="1"/>
</dbReference>
<dbReference type="KEGG" id="phu:Phum_PHUM235420"/>
<dbReference type="Pfam" id="PF09807">
    <property type="entry name" value="ELP6"/>
    <property type="match status" value="1"/>
</dbReference>
<evidence type="ECO:0000313" key="6">
    <source>
        <dbReference type="Proteomes" id="UP000009046"/>
    </source>
</evidence>
<dbReference type="Gene3D" id="3.40.50.300">
    <property type="entry name" value="P-loop containing nucleotide triphosphate hydrolases"/>
    <property type="match status" value="1"/>
</dbReference>
<dbReference type="InParanoid" id="E0VIX7"/>
<dbReference type="CTD" id="8230200"/>